<dbReference type="InterPro" id="IPR003593">
    <property type="entry name" value="AAA+_ATPase"/>
</dbReference>
<reference evidence="5 6" key="1">
    <citation type="submission" date="2018-02" db="EMBL/GenBank/DDBJ databases">
        <title>novel marine gammaproteobacteria from coastal saline agro ecosystem.</title>
        <authorList>
            <person name="Krishnan R."/>
            <person name="Ramesh Kumar N."/>
        </authorList>
    </citation>
    <scope>NUCLEOTIDE SEQUENCE [LARGE SCALE GENOMIC DNA]</scope>
    <source>
        <strain evidence="5 6">228</strain>
    </source>
</reference>
<protein>
    <submittedName>
        <fullName evidence="5">ABC transporter ATP-binding protein</fullName>
    </submittedName>
</protein>
<dbReference type="CDD" id="cd03219">
    <property type="entry name" value="ABC_Mj1267_LivG_branched"/>
    <property type="match status" value="1"/>
</dbReference>
<gene>
    <name evidence="5" type="ORF">C4K68_21280</name>
</gene>
<evidence type="ECO:0000256" key="1">
    <source>
        <dbReference type="ARBA" id="ARBA00022448"/>
    </source>
</evidence>
<dbReference type="InterPro" id="IPR032823">
    <property type="entry name" value="BCA_ABC_TP_C"/>
</dbReference>
<dbReference type="PANTHER" id="PTHR45772:SF2">
    <property type="entry name" value="ABC TRANSPORTER ATP-BINDING PROTEIN"/>
    <property type="match status" value="1"/>
</dbReference>
<dbReference type="InterPro" id="IPR051120">
    <property type="entry name" value="ABC_AA/LPS_Transport"/>
</dbReference>
<dbReference type="EMBL" id="PRLP01000106">
    <property type="protein sequence ID" value="PPC75177.1"/>
    <property type="molecule type" value="Genomic_DNA"/>
</dbReference>
<dbReference type="PROSITE" id="PS50893">
    <property type="entry name" value="ABC_TRANSPORTER_2"/>
    <property type="match status" value="1"/>
</dbReference>
<evidence type="ECO:0000313" key="5">
    <source>
        <dbReference type="EMBL" id="PPC75177.1"/>
    </source>
</evidence>
<accession>A0A2S5KK09</accession>
<evidence type="ECO:0000259" key="4">
    <source>
        <dbReference type="PROSITE" id="PS50893"/>
    </source>
</evidence>
<name>A0A2S5KK09_9PROT</name>
<sequence>MSTTDTPWALEARGLVKRYGQLVATDHADICVAKGELHALIGPNGAGKTTLIKQLSGEIFSDQGQIRFHGADITRMPIHQRAHRGLVRSYQITSIFEEMSVIDNVALAVQALQGHSFRFWRPAASDARLREPAFRCLERVRLAHRASVLAGNLAHGEKRQLEIAMTLAAEPSMLLLDEPMAGMSPEESGQMVELLQALKGEHSILLVEHDMDAVFSLSDRLTVLVYGKPLVTGTAAEIRNDQRVREAYLGEEAA</sequence>
<dbReference type="Pfam" id="PF12399">
    <property type="entry name" value="BCA_ABC_TP_C"/>
    <property type="match status" value="1"/>
</dbReference>
<dbReference type="OrthoDB" id="5291558at2"/>
<organism evidence="5 6">
    <name type="scientific">Proteobacteria bacterium 228</name>
    <dbReference type="NCBI Taxonomy" id="2083153"/>
    <lineage>
        <taxon>Bacteria</taxon>
        <taxon>Pseudomonadati</taxon>
        <taxon>Pseudomonadota</taxon>
    </lineage>
</organism>
<feature type="domain" description="ABC transporter" evidence="4">
    <location>
        <begin position="10"/>
        <end position="251"/>
    </location>
</feature>
<keyword evidence="2" id="KW-0547">Nucleotide-binding</keyword>
<dbReference type="Pfam" id="PF00005">
    <property type="entry name" value="ABC_tran"/>
    <property type="match status" value="1"/>
</dbReference>
<keyword evidence="1" id="KW-0813">Transport</keyword>
<evidence type="ECO:0000256" key="3">
    <source>
        <dbReference type="ARBA" id="ARBA00022840"/>
    </source>
</evidence>
<dbReference type="Proteomes" id="UP000238196">
    <property type="component" value="Unassembled WGS sequence"/>
</dbReference>
<dbReference type="InterPro" id="IPR027417">
    <property type="entry name" value="P-loop_NTPase"/>
</dbReference>
<dbReference type="PANTHER" id="PTHR45772">
    <property type="entry name" value="CONSERVED COMPONENT OF ABC TRANSPORTER FOR NATURAL AMINO ACIDS-RELATED"/>
    <property type="match status" value="1"/>
</dbReference>
<evidence type="ECO:0000256" key="2">
    <source>
        <dbReference type="ARBA" id="ARBA00022741"/>
    </source>
</evidence>
<comment type="caution">
    <text evidence="5">The sequence shown here is derived from an EMBL/GenBank/DDBJ whole genome shotgun (WGS) entry which is preliminary data.</text>
</comment>
<proteinExistence type="predicted"/>
<keyword evidence="3 5" id="KW-0067">ATP-binding</keyword>
<dbReference type="InterPro" id="IPR003439">
    <property type="entry name" value="ABC_transporter-like_ATP-bd"/>
</dbReference>
<dbReference type="AlphaFoldDB" id="A0A2S5KK09"/>
<dbReference type="GO" id="GO:0016887">
    <property type="term" value="F:ATP hydrolysis activity"/>
    <property type="evidence" value="ECO:0007669"/>
    <property type="project" value="InterPro"/>
</dbReference>
<dbReference type="SMART" id="SM00382">
    <property type="entry name" value="AAA"/>
    <property type="match status" value="1"/>
</dbReference>
<dbReference type="SUPFAM" id="SSF52540">
    <property type="entry name" value="P-loop containing nucleoside triphosphate hydrolases"/>
    <property type="match status" value="1"/>
</dbReference>
<dbReference type="GO" id="GO:0005524">
    <property type="term" value="F:ATP binding"/>
    <property type="evidence" value="ECO:0007669"/>
    <property type="project" value="UniProtKB-KW"/>
</dbReference>
<evidence type="ECO:0000313" key="6">
    <source>
        <dbReference type="Proteomes" id="UP000238196"/>
    </source>
</evidence>
<dbReference type="GO" id="GO:0005886">
    <property type="term" value="C:plasma membrane"/>
    <property type="evidence" value="ECO:0007669"/>
    <property type="project" value="TreeGrafter"/>
</dbReference>
<dbReference type="Gene3D" id="3.40.50.300">
    <property type="entry name" value="P-loop containing nucleotide triphosphate hydrolases"/>
    <property type="match status" value="1"/>
</dbReference>